<protein>
    <submittedName>
        <fullName evidence="1">Uncharacterized protein</fullName>
    </submittedName>
</protein>
<comment type="caution">
    <text evidence="1">The sequence shown here is derived from an EMBL/GenBank/DDBJ whole genome shotgun (WGS) entry which is preliminary data.</text>
</comment>
<dbReference type="AlphaFoldDB" id="A0ABD0K298"/>
<evidence type="ECO:0000313" key="2">
    <source>
        <dbReference type="Proteomes" id="UP001519460"/>
    </source>
</evidence>
<organism evidence="1 2">
    <name type="scientific">Batillaria attramentaria</name>
    <dbReference type="NCBI Taxonomy" id="370345"/>
    <lineage>
        <taxon>Eukaryota</taxon>
        <taxon>Metazoa</taxon>
        <taxon>Spiralia</taxon>
        <taxon>Lophotrochozoa</taxon>
        <taxon>Mollusca</taxon>
        <taxon>Gastropoda</taxon>
        <taxon>Caenogastropoda</taxon>
        <taxon>Sorbeoconcha</taxon>
        <taxon>Cerithioidea</taxon>
        <taxon>Batillariidae</taxon>
        <taxon>Batillaria</taxon>
    </lineage>
</organism>
<keyword evidence="2" id="KW-1185">Reference proteome</keyword>
<feature type="non-terminal residue" evidence="1">
    <location>
        <position position="125"/>
    </location>
</feature>
<gene>
    <name evidence="1" type="ORF">BaRGS_00027716</name>
</gene>
<accession>A0ABD0K298</accession>
<feature type="non-terminal residue" evidence="1">
    <location>
        <position position="1"/>
    </location>
</feature>
<dbReference type="EMBL" id="JACVVK020000268">
    <property type="protein sequence ID" value="KAK7481080.1"/>
    <property type="molecule type" value="Genomic_DNA"/>
</dbReference>
<evidence type="ECO:0000313" key="1">
    <source>
        <dbReference type="EMBL" id="KAK7481080.1"/>
    </source>
</evidence>
<name>A0ABD0K298_9CAEN</name>
<dbReference type="InterPro" id="IPR021381">
    <property type="entry name" value="DUF3011"/>
</dbReference>
<dbReference type="Proteomes" id="UP001519460">
    <property type="component" value="Unassembled WGS sequence"/>
</dbReference>
<proteinExistence type="predicted"/>
<sequence length="125" mass="14185">NVTRDQSNTLHLRAQRPTGESVYVVLHVLVKGDWRRTQLLLIAMCFVASTKALVFHNLRIHCESSNDKGSECAPSMELWNVYYMYQQSSDPCIKGQTYGVTPNKQSVFVTDGCRGIFYVEALVRP</sequence>
<reference evidence="1 2" key="1">
    <citation type="journal article" date="2023" name="Sci. Data">
        <title>Genome assembly of the Korean intertidal mud-creeper Batillaria attramentaria.</title>
        <authorList>
            <person name="Patra A.K."/>
            <person name="Ho P.T."/>
            <person name="Jun S."/>
            <person name="Lee S.J."/>
            <person name="Kim Y."/>
            <person name="Won Y.J."/>
        </authorList>
    </citation>
    <scope>NUCLEOTIDE SEQUENCE [LARGE SCALE GENOMIC DNA]</scope>
    <source>
        <strain evidence="1">Wonlab-2016</strain>
    </source>
</reference>
<dbReference type="Pfam" id="PF11218">
    <property type="entry name" value="DUF3011"/>
    <property type="match status" value="1"/>
</dbReference>